<evidence type="ECO:0000313" key="1">
    <source>
        <dbReference type="EMBL" id="PBK79213.1"/>
    </source>
</evidence>
<dbReference type="OrthoDB" id="2985259at2759"/>
<proteinExistence type="predicted"/>
<accession>A0A2H3CSX0</accession>
<dbReference type="STRING" id="47427.A0A2H3CSX0"/>
<dbReference type="EMBL" id="KZ293799">
    <property type="protein sequence ID" value="PBK79213.1"/>
    <property type="molecule type" value="Genomic_DNA"/>
</dbReference>
<dbReference type="AlphaFoldDB" id="A0A2H3CSX0"/>
<reference evidence="2" key="1">
    <citation type="journal article" date="2017" name="Nat. Ecol. Evol.">
        <title>Genome expansion and lineage-specific genetic innovations in the forest pathogenic fungi Armillaria.</title>
        <authorList>
            <person name="Sipos G."/>
            <person name="Prasanna A.N."/>
            <person name="Walter M.C."/>
            <person name="O'Connor E."/>
            <person name="Balint B."/>
            <person name="Krizsan K."/>
            <person name="Kiss B."/>
            <person name="Hess J."/>
            <person name="Varga T."/>
            <person name="Slot J."/>
            <person name="Riley R."/>
            <person name="Boka B."/>
            <person name="Rigling D."/>
            <person name="Barry K."/>
            <person name="Lee J."/>
            <person name="Mihaltcheva S."/>
            <person name="LaButti K."/>
            <person name="Lipzen A."/>
            <person name="Waldron R."/>
            <person name="Moloney N.M."/>
            <person name="Sperisen C."/>
            <person name="Kredics L."/>
            <person name="Vagvoelgyi C."/>
            <person name="Patrignani A."/>
            <person name="Fitzpatrick D."/>
            <person name="Nagy I."/>
            <person name="Doyle S."/>
            <person name="Anderson J.B."/>
            <person name="Grigoriev I.V."/>
            <person name="Gueldener U."/>
            <person name="Muensterkoetter M."/>
            <person name="Nagy L.G."/>
        </authorList>
    </citation>
    <scope>NUCLEOTIDE SEQUENCE [LARGE SCALE GENOMIC DNA]</scope>
    <source>
        <strain evidence="2">Ar21-2</strain>
    </source>
</reference>
<protein>
    <submittedName>
        <fullName evidence="1">Uncharacterized protein</fullName>
    </submittedName>
</protein>
<dbReference type="Proteomes" id="UP000217790">
    <property type="component" value="Unassembled WGS sequence"/>
</dbReference>
<sequence length="99" mass="11066">MSHPPIYLIDFEAAPEYSPDHPWMTSCSLYSSFPDVSAYSRPRAPDKPYSSFNPDISQFGLSSCCEDAPFVTVSAEHVDHVLAELVCEDSVSRPSAHRW</sequence>
<gene>
    <name evidence="1" type="ORF">ARMGADRAFT_175657</name>
</gene>
<keyword evidence="2" id="KW-1185">Reference proteome</keyword>
<dbReference type="InParanoid" id="A0A2H3CSX0"/>
<organism evidence="1 2">
    <name type="scientific">Armillaria gallica</name>
    <name type="common">Bulbous honey fungus</name>
    <name type="synonym">Armillaria bulbosa</name>
    <dbReference type="NCBI Taxonomy" id="47427"/>
    <lineage>
        <taxon>Eukaryota</taxon>
        <taxon>Fungi</taxon>
        <taxon>Dikarya</taxon>
        <taxon>Basidiomycota</taxon>
        <taxon>Agaricomycotina</taxon>
        <taxon>Agaricomycetes</taxon>
        <taxon>Agaricomycetidae</taxon>
        <taxon>Agaricales</taxon>
        <taxon>Marasmiineae</taxon>
        <taxon>Physalacriaceae</taxon>
        <taxon>Armillaria</taxon>
    </lineage>
</organism>
<evidence type="ECO:0000313" key="2">
    <source>
        <dbReference type="Proteomes" id="UP000217790"/>
    </source>
</evidence>
<name>A0A2H3CSX0_ARMGA</name>